<dbReference type="CDD" id="cd03801">
    <property type="entry name" value="GT4_PimA-like"/>
    <property type="match status" value="1"/>
</dbReference>
<feature type="domain" description="Glycosyltransferase subfamily 4-like N-terminal" evidence="2">
    <location>
        <begin position="16"/>
        <end position="191"/>
    </location>
</feature>
<dbReference type="EMBL" id="JAQOSQ010000015">
    <property type="protein sequence ID" value="MDJ1184473.1"/>
    <property type="molecule type" value="Genomic_DNA"/>
</dbReference>
<organism evidence="3 4">
    <name type="scientific">Roseofilum casamattae BLCC-M143</name>
    <dbReference type="NCBI Taxonomy" id="3022442"/>
    <lineage>
        <taxon>Bacteria</taxon>
        <taxon>Bacillati</taxon>
        <taxon>Cyanobacteriota</taxon>
        <taxon>Cyanophyceae</taxon>
        <taxon>Desertifilales</taxon>
        <taxon>Desertifilaceae</taxon>
        <taxon>Roseofilum</taxon>
        <taxon>Roseofilum casamattae</taxon>
    </lineage>
</organism>
<evidence type="ECO:0000259" key="1">
    <source>
        <dbReference type="Pfam" id="PF00534"/>
    </source>
</evidence>
<protein>
    <submittedName>
        <fullName evidence="3">Glycosyltransferase family 4 protein</fullName>
    </submittedName>
</protein>
<keyword evidence="4" id="KW-1185">Reference proteome</keyword>
<proteinExistence type="predicted"/>
<dbReference type="Pfam" id="PF00534">
    <property type="entry name" value="Glycos_transf_1"/>
    <property type="match status" value="1"/>
</dbReference>
<reference evidence="3 4" key="1">
    <citation type="submission" date="2023-01" db="EMBL/GenBank/DDBJ databases">
        <title>Novel diversity within Roseofilum (Cyanobacteria; Desertifilaceae) from marine benthic mats with descriptions of four novel species.</title>
        <authorList>
            <person name="Wang Y."/>
            <person name="Berthold D.E."/>
            <person name="Hu J."/>
            <person name="Lefler F.W."/>
            <person name="Laughinghouse H.D. IV."/>
        </authorList>
    </citation>
    <scope>NUCLEOTIDE SEQUENCE [LARGE SCALE GENOMIC DNA]</scope>
    <source>
        <strain evidence="3 4">BLCC-M143</strain>
    </source>
</reference>
<dbReference type="Proteomes" id="UP001232992">
    <property type="component" value="Unassembled WGS sequence"/>
</dbReference>
<evidence type="ECO:0000259" key="2">
    <source>
        <dbReference type="Pfam" id="PF13439"/>
    </source>
</evidence>
<evidence type="ECO:0000313" key="4">
    <source>
        <dbReference type="Proteomes" id="UP001232992"/>
    </source>
</evidence>
<dbReference type="InterPro" id="IPR050194">
    <property type="entry name" value="Glycosyltransferase_grp1"/>
</dbReference>
<comment type="caution">
    <text evidence="3">The sequence shown here is derived from an EMBL/GenBank/DDBJ whole genome shotgun (WGS) entry which is preliminary data.</text>
</comment>
<evidence type="ECO:0000313" key="3">
    <source>
        <dbReference type="EMBL" id="MDJ1184473.1"/>
    </source>
</evidence>
<dbReference type="InterPro" id="IPR028098">
    <property type="entry name" value="Glyco_trans_4-like_N"/>
</dbReference>
<feature type="domain" description="Glycosyl transferase family 1" evidence="1">
    <location>
        <begin position="206"/>
        <end position="331"/>
    </location>
</feature>
<dbReference type="PANTHER" id="PTHR45947:SF11">
    <property type="entry name" value="SLR1508 PROTEIN"/>
    <property type="match status" value="1"/>
</dbReference>
<sequence>MRIAWLGKKSPFCGNVTYSREVTNALLDRRHQVSFLHFAPEESTAERSREYGRNHHFQPWPNCPEVPLPCLYKSTIYTIPTFNSAKVLARSLHSLQPDLVHASLTLSPLDFLLPEICQDLNLPLVATFHPPFDRKLRNFSSGTQQLTYQLYAPCLANYDRTIVFSQIQREILIKLGVPAHKVATIPNGVDVLKYSPGPSSIKQELQAERLFLYQGRIAIEKNVDALLKAWKHADLGPNCKLAIVGNGPLSASLRATYGEEHGIIWLGFIADERRRIDILRGADAFILPSFVEGLSLSLLEAMACGTACLATDVGADGEVLEGGAGTILNANRVTVELQTLLPLFRDHPELTLLLGQKARQRAVERYTLKQNISQLEELYAELLCKEPISLTSAW</sequence>
<dbReference type="InterPro" id="IPR001296">
    <property type="entry name" value="Glyco_trans_1"/>
</dbReference>
<dbReference type="Gene3D" id="3.40.50.2000">
    <property type="entry name" value="Glycogen Phosphorylase B"/>
    <property type="match status" value="2"/>
</dbReference>
<dbReference type="RefSeq" id="WP_283759128.1">
    <property type="nucleotide sequence ID" value="NZ_JAQOSQ010000015.1"/>
</dbReference>
<dbReference type="PANTHER" id="PTHR45947">
    <property type="entry name" value="SULFOQUINOVOSYL TRANSFERASE SQD2"/>
    <property type="match status" value="1"/>
</dbReference>
<dbReference type="Pfam" id="PF13439">
    <property type="entry name" value="Glyco_transf_4"/>
    <property type="match status" value="1"/>
</dbReference>
<name>A0ABT7BZ39_9CYAN</name>
<dbReference type="SUPFAM" id="SSF53756">
    <property type="entry name" value="UDP-Glycosyltransferase/glycogen phosphorylase"/>
    <property type="match status" value="1"/>
</dbReference>
<gene>
    <name evidence="3" type="ORF">PMH09_14900</name>
</gene>
<accession>A0ABT7BZ39</accession>